<dbReference type="EC" id="3.6.3.-" evidence="9"/>
<evidence type="ECO:0000256" key="5">
    <source>
        <dbReference type="ARBA" id="ARBA00023136"/>
    </source>
</evidence>
<dbReference type="eggNOG" id="COG0577">
    <property type="taxonomic scope" value="Bacteria"/>
</dbReference>
<evidence type="ECO:0000259" key="8">
    <source>
        <dbReference type="Pfam" id="PF12704"/>
    </source>
</evidence>
<accession>V2RKC1</accession>
<evidence type="ECO:0000313" key="9">
    <source>
        <dbReference type="EMBL" id="USF24626.1"/>
    </source>
</evidence>
<dbReference type="InterPro" id="IPR050250">
    <property type="entry name" value="Macrolide_Exporter_MacB"/>
</dbReference>
<keyword evidence="4" id="KW-1133">Transmembrane helix</keyword>
<gene>
    <name evidence="9" type="primary">macB</name>
    <name evidence="9" type="ORF">N508_001715</name>
</gene>
<comment type="similarity">
    <text evidence="6">Belongs to the ABC-4 integral membrane protein family.</text>
</comment>
<dbReference type="RefSeq" id="WP_023275998.1">
    <property type="nucleotide sequence ID" value="NZ_CP097562.1"/>
</dbReference>
<proteinExistence type="inferred from homology"/>
<keyword evidence="5" id="KW-0472">Membrane</keyword>
<dbReference type="GO" id="GO:0005524">
    <property type="term" value="F:ATP binding"/>
    <property type="evidence" value="ECO:0007669"/>
    <property type="project" value="UniProtKB-KW"/>
</dbReference>
<evidence type="ECO:0000256" key="2">
    <source>
        <dbReference type="ARBA" id="ARBA00022475"/>
    </source>
</evidence>
<keyword evidence="9" id="KW-0378">Hydrolase</keyword>
<reference evidence="9" key="3">
    <citation type="submission" date="2022-06" db="EMBL/GenBank/DDBJ databases">
        <title>Resources to Facilitate Use of the Altered Schaedler Flora (ASF) Mouse Model to Study Microbiome Function.</title>
        <authorList>
            <person name="Proctor A."/>
            <person name="Parvinroo S."/>
            <person name="Richie T."/>
            <person name="Jia X."/>
            <person name="Lee S.T.M."/>
            <person name="Karp P.D."/>
            <person name="Paley S."/>
            <person name="Kostic A.D."/>
            <person name="Pierre J.F."/>
            <person name="Wannemuehler M.J."/>
            <person name="Phillips G.J."/>
        </authorList>
    </citation>
    <scope>NUCLEOTIDE SEQUENCE</scope>
    <source>
        <strain evidence="9">ASF457</strain>
    </source>
</reference>
<evidence type="ECO:0000259" key="7">
    <source>
        <dbReference type="Pfam" id="PF02687"/>
    </source>
</evidence>
<dbReference type="Pfam" id="PF12704">
    <property type="entry name" value="MacB_PCD"/>
    <property type="match status" value="1"/>
</dbReference>
<dbReference type="InterPro" id="IPR003838">
    <property type="entry name" value="ABC3_permease_C"/>
</dbReference>
<dbReference type="AlphaFoldDB" id="V2RKC1"/>
<sequence length="404" mass="43760">MIFNAVFLALRQISRNYLRAFLTMLGVIIGVGAVIIMINLGNGTQAMIKSAIESLGSNLLMIHAPPHLNPGGTTKSRYFTMKEVETIEDRVAGIKAVAPTNMSSVVAKYMNKNVQTSISGVTEGYFTAVDWKIAEGRSFENKEYIAGTNTCIIGESVRKNLLGSTPAAGTRLKVGSVVCDVVGVLESKGQGGRGNDQDDIILMPLKAFQRSISPSNPIYNIKIIMVSLNEDVDYKAASEQIAVILRHMRNIYDKSKDTFEIQSTKEIQETVEKSIGSLTVFIGAVAGVSLLVGGIGIMNIMLVSVTERTREIGTRLAIGALEKEVLLQFLVESATISAVGGFIGIIFGFFMTLLLSAKLHIPFTFDVKIATVSFIFSGFIGIVFGYLPARKASRLNPIDALHHE</sequence>
<reference evidence="9" key="1">
    <citation type="journal article" date="2014" name="Genome Announc.">
        <title>Draft genome sequences of the altered schaedler flora, a defined bacterial community from gnotobiotic mice.</title>
        <authorList>
            <person name="Wannemuehler M.J."/>
            <person name="Overstreet A.M."/>
            <person name="Ward D.V."/>
            <person name="Phillips G.J."/>
        </authorList>
    </citation>
    <scope>NUCLEOTIDE SEQUENCE</scope>
    <source>
        <strain evidence="9">ASF457</strain>
    </source>
</reference>
<evidence type="ECO:0000256" key="4">
    <source>
        <dbReference type="ARBA" id="ARBA00022989"/>
    </source>
</evidence>
<dbReference type="Pfam" id="PF02687">
    <property type="entry name" value="FtsX"/>
    <property type="match status" value="1"/>
</dbReference>
<dbReference type="InterPro" id="IPR025857">
    <property type="entry name" value="MacB_PCD"/>
</dbReference>
<dbReference type="EMBL" id="CP097562">
    <property type="protein sequence ID" value="USF24626.1"/>
    <property type="molecule type" value="Genomic_DNA"/>
</dbReference>
<dbReference type="GO" id="GO:0022857">
    <property type="term" value="F:transmembrane transporter activity"/>
    <property type="evidence" value="ECO:0007669"/>
    <property type="project" value="TreeGrafter"/>
</dbReference>
<organism evidence="9 10">
    <name type="scientific">Mucispirillum schaedleri ASF457</name>
    <dbReference type="NCBI Taxonomy" id="1379858"/>
    <lineage>
        <taxon>Bacteria</taxon>
        <taxon>Pseudomonadati</taxon>
        <taxon>Deferribacterota</taxon>
        <taxon>Deferribacteres</taxon>
        <taxon>Deferribacterales</taxon>
        <taxon>Mucispirillaceae</taxon>
        <taxon>Mucispirillum</taxon>
    </lineage>
</organism>
<comment type="subcellular location">
    <subcellularLocation>
        <location evidence="1">Cell membrane</location>
        <topology evidence="1">Multi-pass membrane protein</topology>
    </subcellularLocation>
</comment>
<dbReference type="Proteomes" id="UP000017429">
    <property type="component" value="Chromosome"/>
</dbReference>
<name>V2RKC1_9BACT</name>
<keyword evidence="3" id="KW-0812">Transmembrane</keyword>
<evidence type="ECO:0000256" key="3">
    <source>
        <dbReference type="ARBA" id="ARBA00022692"/>
    </source>
</evidence>
<keyword evidence="2" id="KW-1003">Cell membrane</keyword>
<dbReference type="GO" id="GO:0016787">
    <property type="term" value="F:hydrolase activity"/>
    <property type="evidence" value="ECO:0007669"/>
    <property type="project" value="UniProtKB-KW"/>
</dbReference>
<keyword evidence="9" id="KW-0547">Nucleotide-binding</keyword>
<protein>
    <submittedName>
        <fullName evidence="9">Macrolide export ATP-binding/permease protein MacB</fullName>
        <ecNumber evidence="9">3.6.3.-</ecNumber>
    </submittedName>
</protein>
<evidence type="ECO:0000313" key="10">
    <source>
        <dbReference type="Proteomes" id="UP000017429"/>
    </source>
</evidence>
<evidence type="ECO:0000256" key="1">
    <source>
        <dbReference type="ARBA" id="ARBA00004651"/>
    </source>
</evidence>
<evidence type="ECO:0000256" key="6">
    <source>
        <dbReference type="ARBA" id="ARBA00038076"/>
    </source>
</evidence>
<dbReference type="PANTHER" id="PTHR30572">
    <property type="entry name" value="MEMBRANE COMPONENT OF TRANSPORTER-RELATED"/>
    <property type="match status" value="1"/>
</dbReference>
<dbReference type="OrthoDB" id="9770036at2"/>
<feature type="domain" description="ABC3 transporter permease C-terminal" evidence="7">
    <location>
        <begin position="284"/>
        <end position="397"/>
    </location>
</feature>
<feature type="domain" description="MacB-like periplasmic core" evidence="8">
    <location>
        <begin position="21"/>
        <end position="242"/>
    </location>
</feature>
<keyword evidence="10" id="KW-1185">Reference proteome</keyword>
<dbReference type="KEGG" id="msch:N508_001715"/>
<keyword evidence="9" id="KW-0067">ATP-binding</keyword>
<reference evidence="9" key="2">
    <citation type="submission" date="2022-05" db="EMBL/GenBank/DDBJ databases">
        <authorList>
            <person name="Proctor A.L."/>
            <person name="Phillips G.J."/>
            <person name="Wannemuehler M.J."/>
        </authorList>
    </citation>
    <scope>NUCLEOTIDE SEQUENCE</scope>
    <source>
        <strain evidence="9">ASF457</strain>
    </source>
</reference>
<dbReference type="GO" id="GO:0005886">
    <property type="term" value="C:plasma membrane"/>
    <property type="evidence" value="ECO:0007669"/>
    <property type="project" value="UniProtKB-SubCell"/>
</dbReference>
<dbReference type="PANTHER" id="PTHR30572:SF4">
    <property type="entry name" value="ABC TRANSPORTER PERMEASE YTRF"/>
    <property type="match status" value="1"/>
</dbReference>